<keyword evidence="3" id="KW-1185">Reference proteome</keyword>
<feature type="domain" description="UPAR/Ly6" evidence="2">
    <location>
        <begin position="49"/>
        <end position="124"/>
    </location>
</feature>
<gene>
    <name evidence="4" type="primary">Pate4</name>
</gene>
<evidence type="ECO:0000313" key="4">
    <source>
        <dbReference type="RefSeq" id="XP_012372402.2"/>
    </source>
</evidence>
<sequence length="125" mass="14496">MGVLAQVRHKQGLDKKGSEKIHTSEHPVKKMYTLLLLSFSLLGLREVRSLRCNTCIYSQQSRCMQGEGFCLAKNDEACATIYYYKSNEHLYSTHMCKYRCKEEHGRRGDLMRVTMCCYKNLCNIA</sequence>
<dbReference type="OrthoDB" id="9628447at2759"/>
<evidence type="ECO:0000259" key="2">
    <source>
        <dbReference type="Pfam" id="PF00021"/>
    </source>
</evidence>
<dbReference type="RefSeq" id="XP_012372402.2">
    <property type="nucleotide sequence ID" value="XM_012516948.2"/>
</dbReference>
<reference evidence="4" key="1">
    <citation type="submission" date="2025-08" db="UniProtKB">
        <authorList>
            <consortium name="RefSeq"/>
        </authorList>
    </citation>
    <scope>IDENTIFICATION</scope>
</reference>
<evidence type="ECO:0000256" key="1">
    <source>
        <dbReference type="SAM" id="MobiDB-lite"/>
    </source>
</evidence>
<dbReference type="Pfam" id="PF00021">
    <property type="entry name" value="UPAR_LY6"/>
    <property type="match status" value="1"/>
</dbReference>
<dbReference type="InParanoid" id="A0A6P3VD07"/>
<dbReference type="GeneID" id="101577232"/>
<accession>A0A6P3VD07</accession>
<dbReference type="CTD" id="399968"/>
<protein>
    <submittedName>
        <fullName evidence="4">Prostate and testis expressed protein 4</fullName>
    </submittedName>
</protein>
<feature type="region of interest" description="Disordered" evidence="1">
    <location>
        <begin position="1"/>
        <end position="20"/>
    </location>
</feature>
<organism evidence="3 4">
    <name type="scientific">Octodon degus</name>
    <name type="common">Degu</name>
    <name type="synonym">Sciurus degus</name>
    <dbReference type="NCBI Taxonomy" id="10160"/>
    <lineage>
        <taxon>Eukaryota</taxon>
        <taxon>Metazoa</taxon>
        <taxon>Chordata</taxon>
        <taxon>Craniata</taxon>
        <taxon>Vertebrata</taxon>
        <taxon>Euteleostomi</taxon>
        <taxon>Mammalia</taxon>
        <taxon>Eutheria</taxon>
        <taxon>Euarchontoglires</taxon>
        <taxon>Glires</taxon>
        <taxon>Rodentia</taxon>
        <taxon>Hystricomorpha</taxon>
        <taxon>Octodontidae</taxon>
        <taxon>Octodon</taxon>
    </lineage>
</organism>
<feature type="compositionally biased region" description="Basic and acidic residues" evidence="1">
    <location>
        <begin position="11"/>
        <end position="20"/>
    </location>
</feature>
<dbReference type="CDD" id="cd23580">
    <property type="entry name" value="TFP_LU_ECD_PATE4"/>
    <property type="match status" value="1"/>
</dbReference>
<name>A0A6P3VD07_OCTDE</name>
<dbReference type="FunCoup" id="A0A6P3VD07">
    <property type="interactions" value="328"/>
</dbReference>
<dbReference type="Proteomes" id="UP000515203">
    <property type="component" value="Unplaced"/>
</dbReference>
<evidence type="ECO:0000313" key="3">
    <source>
        <dbReference type="Proteomes" id="UP000515203"/>
    </source>
</evidence>
<dbReference type="InterPro" id="IPR016054">
    <property type="entry name" value="LY6_UPA_recep-like"/>
</dbReference>
<proteinExistence type="predicted"/>
<dbReference type="AlphaFoldDB" id="A0A6P3VD07"/>